<dbReference type="InterPro" id="IPR000014">
    <property type="entry name" value="PAS"/>
</dbReference>
<name>A0A1A3TPP3_MYCSD</name>
<gene>
    <name evidence="2" type="ORF">A5648_09230</name>
</gene>
<evidence type="ECO:0000313" key="2">
    <source>
        <dbReference type="EMBL" id="OBK84624.1"/>
    </source>
</evidence>
<dbReference type="InterPro" id="IPR035965">
    <property type="entry name" value="PAS-like_dom_sf"/>
</dbReference>
<dbReference type="SMART" id="SM00091">
    <property type="entry name" value="PAS"/>
    <property type="match status" value="1"/>
</dbReference>
<dbReference type="EMBL" id="LZMF01000126">
    <property type="protein sequence ID" value="OBK84624.1"/>
    <property type="molecule type" value="Genomic_DNA"/>
</dbReference>
<dbReference type="Gene3D" id="3.30.450.20">
    <property type="entry name" value="PAS domain"/>
    <property type="match status" value="1"/>
</dbReference>
<proteinExistence type="predicted"/>
<evidence type="ECO:0000259" key="1">
    <source>
        <dbReference type="PROSITE" id="PS50112"/>
    </source>
</evidence>
<protein>
    <recommendedName>
        <fullName evidence="1">PAS domain-containing protein</fullName>
    </recommendedName>
</protein>
<reference evidence="3" key="1">
    <citation type="submission" date="2016-06" db="EMBL/GenBank/DDBJ databases">
        <authorList>
            <person name="Sutton G."/>
            <person name="Brinkac L."/>
            <person name="Sanka R."/>
            <person name="Adams M."/>
            <person name="Lau E."/>
            <person name="Garcia-Basteiro A."/>
            <person name="Lopez-Varela E."/>
            <person name="Palencia S."/>
        </authorList>
    </citation>
    <scope>NUCLEOTIDE SEQUENCE [LARGE SCALE GENOMIC DNA]</scope>
    <source>
        <strain evidence="3">1274684.2</strain>
    </source>
</reference>
<dbReference type="GO" id="GO:0006355">
    <property type="term" value="P:regulation of DNA-templated transcription"/>
    <property type="evidence" value="ECO:0007669"/>
    <property type="project" value="InterPro"/>
</dbReference>
<dbReference type="CDD" id="cd00130">
    <property type="entry name" value="PAS"/>
    <property type="match status" value="1"/>
</dbReference>
<sequence>MNRRSGQPGYGRERWYRHSGRGLQTPAERLKELPALVLLERMPVPALAVDRDGAIFFANPAFAALLGFTTEALMSMTLPDLTPDAPAADAMTTLDECHSRIIGFTHADGWIVRTRMSRSVLWPADDSAFLATLDDLTESLWTNEP</sequence>
<dbReference type="SUPFAM" id="SSF55785">
    <property type="entry name" value="PYP-like sensor domain (PAS domain)"/>
    <property type="match status" value="1"/>
</dbReference>
<dbReference type="NCBIfam" id="TIGR00229">
    <property type="entry name" value="sensory_box"/>
    <property type="match status" value="1"/>
</dbReference>
<feature type="domain" description="PAS" evidence="1">
    <location>
        <begin position="38"/>
        <end position="78"/>
    </location>
</feature>
<organism evidence="2 3">
    <name type="scientific">Mycolicibacter sinensis (strain JDM601)</name>
    <name type="common">Mycobacterium sinense</name>
    <dbReference type="NCBI Taxonomy" id="875328"/>
    <lineage>
        <taxon>Bacteria</taxon>
        <taxon>Bacillati</taxon>
        <taxon>Actinomycetota</taxon>
        <taxon>Actinomycetes</taxon>
        <taxon>Mycobacteriales</taxon>
        <taxon>Mycobacteriaceae</taxon>
        <taxon>Mycolicibacter</taxon>
    </lineage>
</organism>
<dbReference type="PROSITE" id="PS50112">
    <property type="entry name" value="PAS"/>
    <property type="match status" value="1"/>
</dbReference>
<comment type="caution">
    <text evidence="2">The sequence shown here is derived from an EMBL/GenBank/DDBJ whole genome shotgun (WGS) entry which is preliminary data.</text>
</comment>
<dbReference type="Proteomes" id="UP000093759">
    <property type="component" value="Unassembled WGS sequence"/>
</dbReference>
<accession>A0A1A3TPP3</accession>
<evidence type="ECO:0000313" key="3">
    <source>
        <dbReference type="Proteomes" id="UP000093759"/>
    </source>
</evidence>
<dbReference type="InterPro" id="IPR013767">
    <property type="entry name" value="PAS_fold"/>
</dbReference>
<dbReference type="AlphaFoldDB" id="A0A1A3TPP3"/>
<dbReference type="Pfam" id="PF00989">
    <property type="entry name" value="PAS"/>
    <property type="match status" value="1"/>
</dbReference>